<sequence>MSRKAEYQESLKQDILYQTLTLAGEEGWPGVSTRKIADRLQTSTTAIYHYFGGKDAILAELQREGFRQLCDAQLAALAQRPDKPKKQLKAVSLAMLHFARQNPEQYALMFNLDGAVCHSDAGDEAMEGIHQIRGVLQKLTDDNVESVFMHWFALMQGFVALARHDCHPEATDRFEQLVEEAIDRFIKGL</sequence>
<proteinExistence type="predicted"/>
<feature type="DNA-binding region" description="H-T-H motif" evidence="4">
    <location>
        <begin position="32"/>
        <end position="51"/>
    </location>
</feature>
<accession>A0A418MDY7</accession>
<keyword evidence="2 4" id="KW-0238">DNA-binding</keyword>
<evidence type="ECO:0000256" key="1">
    <source>
        <dbReference type="ARBA" id="ARBA00023015"/>
    </source>
</evidence>
<evidence type="ECO:0000313" key="6">
    <source>
        <dbReference type="EMBL" id="RIV24947.1"/>
    </source>
</evidence>
<reference evidence="6 7" key="1">
    <citation type="submission" date="2018-08" db="EMBL/GenBank/DDBJ databases">
        <title>Fibrisoma montanum sp. nov., isolated from Danxia mountain soil.</title>
        <authorList>
            <person name="Huang Y."/>
        </authorList>
    </citation>
    <scope>NUCLEOTIDE SEQUENCE [LARGE SCALE GENOMIC DNA]</scope>
    <source>
        <strain evidence="6 7">HYT19</strain>
    </source>
</reference>
<dbReference type="Proteomes" id="UP000283523">
    <property type="component" value="Unassembled WGS sequence"/>
</dbReference>
<dbReference type="InterPro" id="IPR036271">
    <property type="entry name" value="Tet_transcr_reg_TetR-rel_C_sf"/>
</dbReference>
<name>A0A418MDY7_9BACT</name>
<dbReference type="InterPro" id="IPR050109">
    <property type="entry name" value="HTH-type_TetR-like_transc_reg"/>
</dbReference>
<dbReference type="SUPFAM" id="SSF48498">
    <property type="entry name" value="Tetracyclin repressor-like, C-terminal domain"/>
    <property type="match status" value="1"/>
</dbReference>
<dbReference type="PANTHER" id="PTHR30055:SF234">
    <property type="entry name" value="HTH-TYPE TRANSCRIPTIONAL REGULATOR BETI"/>
    <property type="match status" value="1"/>
</dbReference>
<dbReference type="Pfam" id="PF00440">
    <property type="entry name" value="TetR_N"/>
    <property type="match status" value="1"/>
</dbReference>
<evidence type="ECO:0000313" key="7">
    <source>
        <dbReference type="Proteomes" id="UP000283523"/>
    </source>
</evidence>
<gene>
    <name evidence="6" type="ORF">DYU11_06400</name>
</gene>
<dbReference type="RefSeq" id="WP_119666834.1">
    <property type="nucleotide sequence ID" value="NZ_QXED01000002.1"/>
</dbReference>
<organism evidence="6 7">
    <name type="scientific">Fibrisoma montanum</name>
    <dbReference type="NCBI Taxonomy" id="2305895"/>
    <lineage>
        <taxon>Bacteria</taxon>
        <taxon>Pseudomonadati</taxon>
        <taxon>Bacteroidota</taxon>
        <taxon>Cytophagia</taxon>
        <taxon>Cytophagales</taxon>
        <taxon>Spirosomataceae</taxon>
        <taxon>Fibrisoma</taxon>
    </lineage>
</organism>
<dbReference type="InterPro" id="IPR009057">
    <property type="entry name" value="Homeodomain-like_sf"/>
</dbReference>
<keyword evidence="7" id="KW-1185">Reference proteome</keyword>
<dbReference type="OrthoDB" id="594604at2"/>
<dbReference type="PANTHER" id="PTHR30055">
    <property type="entry name" value="HTH-TYPE TRANSCRIPTIONAL REGULATOR RUTR"/>
    <property type="match status" value="1"/>
</dbReference>
<protein>
    <submittedName>
        <fullName evidence="6">TetR/AcrR family transcriptional regulator</fullName>
    </submittedName>
</protein>
<feature type="domain" description="HTH tetR-type" evidence="5">
    <location>
        <begin position="9"/>
        <end position="69"/>
    </location>
</feature>
<keyword evidence="1" id="KW-0805">Transcription regulation</keyword>
<evidence type="ECO:0000259" key="5">
    <source>
        <dbReference type="PROSITE" id="PS50977"/>
    </source>
</evidence>
<evidence type="ECO:0000256" key="2">
    <source>
        <dbReference type="ARBA" id="ARBA00023125"/>
    </source>
</evidence>
<keyword evidence="3" id="KW-0804">Transcription</keyword>
<dbReference type="InterPro" id="IPR001647">
    <property type="entry name" value="HTH_TetR"/>
</dbReference>
<dbReference type="GO" id="GO:0003700">
    <property type="term" value="F:DNA-binding transcription factor activity"/>
    <property type="evidence" value="ECO:0007669"/>
    <property type="project" value="TreeGrafter"/>
</dbReference>
<dbReference type="EMBL" id="QXED01000002">
    <property type="protein sequence ID" value="RIV24947.1"/>
    <property type="molecule type" value="Genomic_DNA"/>
</dbReference>
<dbReference type="InterPro" id="IPR025996">
    <property type="entry name" value="MT1864/Rv1816-like_C"/>
</dbReference>
<dbReference type="AlphaFoldDB" id="A0A418MDY7"/>
<dbReference type="PROSITE" id="PS50977">
    <property type="entry name" value="HTH_TETR_2"/>
    <property type="match status" value="1"/>
</dbReference>
<dbReference type="SUPFAM" id="SSF46689">
    <property type="entry name" value="Homeodomain-like"/>
    <property type="match status" value="1"/>
</dbReference>
<dbReference type="Pfam" id="PF13305">
    <property type="entry name" value="TetR_C_33"/>
    <property type="match status" value="1"/>
</dbReference>
<dbReference type="Gene3D" id="1.10.357.10">
    <property type="entry name" value="Tetracycline Repressor, domain 2"/>
    <property type="match status" value="1"/>
</dbReference>
<dbReference type="GO" id="GO:0000976">
    <property type="term" value="F:transcription cis-regulatory region binding"/>
    <property type="evidence" value="ECO:0007669"/>
    <property type="project" value="TreeGrafter"/>
</dbReference>
<comment type="caution">
    <text evidence="6">The sequence shown here is derived from an EMBL/GenBank/DDBJ whole genome shotgun (WGS) entry which is preliminary data.</text>
</comment>
<evidence type="ECO:0000256" key="3">
    <source>
        <dbReference type="ARBA" id="ARBA00023163"/>
    </source>
</evidence>
<evidence type="ECO:0000256" key="4">
    <source>
        <dbReference type="PROSITE-ProRule" id="PRU00335"/>
    </source>
</evidence>